<keyword evidence="7 9" id="KW-0720">Serine protease</keyword>
<keyword evidence="3" id="KW-0964">Secreted</keyword>
<dbReference type="InterPro" id="IPR023827">
    <property type="entry name" value="Peptidase_S8_Asp-AS"/>
</dbReference>
<evidence type="ECO:0000256" key="8">
    <source>
        <dbReference type="PIRSR" id="PIRSR615500-1"/>
    </source>
</evidence>
<evidence type="ECO:0000313" key="13">
    <source>
        <dbReference type="EMBL" id="MBB6453954.1"/>
    </source>
</evidence>
<evidence type="ECO:0000259" key="11">
    <source>
        <dbReference type="Pfam" id="PF00082"/>
    </source>
</evidence>
<dbReference type="PRINTS" id="PR00723">
    <property type="entry name" value="SUBTILISIN"/>
</dbReference>
<dbReference type="RefSeq" id="WP_174496512.1">
    <property type="nucleotide sequence ID" value="NZ_CADDWK010000008.1"/>
</dbReference>
<dbReference type="GO" id="GO:0006508">
    <property type="term" value="P:proteolysis"/>
    <property type="evidence" value="ECO:0007669"/>
    <property type="project" value="UniProtKB-KW"/>
</dbReference>
<name>A0A841Q6H3_9BACI</name>
<keyword evidence="5" id="KW-0732">Signal</keyword>
<dbReference type="Gene3D" id="3.40.50.200">
    <property type="entry name" value="Peptidase S8/S53 domain"/>
    <property type="match status" value="1"/>
</dbReference>
<feature type="active site" description="Charge relay system" evidence="8 9">
    <location>
        <position position="455"/>
    </location>
</feature>
<comment type="caution">
    <text evidence="13">The sequence shown here is derived from an EMBL/GenBank/DDBJ whole genome shotgun (WGS) entry which is preliminary data.</text>
</comment>
<evidence type="ECO:0000256" key="1">
    <source>
        <dbReference type="ARBA" id="ARBA00011073"/>
    </source>
</evidence>
<dbReference type="PROSITE" id="PS00137">
    <property type="entry name" value="SUBTILASE_HIS"/>
    <property type="match status" value="1"/>
</dbReference>
<feature type="active site" description="Charge relay system" evidence="8 9">
    <location>
        <position position="129"/>
    </location>
</feature>
<keyword evidence="4 9" id="KW-0645">Protease</keyword>
<dbReference type="CDD" id="cd02133">
    <property type="entry name" value="PA_C5a_like"/>
    <property type="match status" value="1"/>
</dbReference>
<dbReference type="InterPro" id="IPR022398">
    <property type="entry name" value="Peptidase_S8_His-AS"/>
</dbReference>
<dbReference type="InterPro" id="IPR034213">
    <property type="entry name" value="S8_Vpr-like"/>
</dbReference>
<dbReference type="PROSITE" id="PS00136">
    <property type="entry name" value="SUBTILASE_ASP"/>
    <property type="match status" value="1"/>
</dbReference>
<evidence type="ECO:0000256" key="6">
    <source>
        <dbReference type="ARBA" id="ARBA00022801"/>
    </source>
</evidence>
<dbReference type="Pfam" id="PF02225">
    <property type="entry name" value="PA"/>
    <property type="match status" value="1"/>
</dbReference>
<organism evidence="13 14">
    <name type="scientific">Salirhabdus euzebyi</name>
    <dbReference type="NCBI Taxonomy" id="394506"/>
    <lineage>
        <taxon>Bacteria</taxon>
        <taxon>Bacillati</taxon>
        <taxon>Bacillota</taxon>
        <taxon>Bacilli</taxon>
        <taxon>Bacillales</taxon>
        <taxon>Bacillaceae</taxon>
        <taxon>Salirhabdus</taxon>
    </lineage>
</organism>
<evidence type="ECO:0000256" key="10">
    <source>
        <dbReference type="RuleBase" id="RU003355"/>
    </source>
</evidence>
<reference evidence="13 14" key="1">
    <citation type="submission" date="2020-08" db="EMBL/GenBank/DDBJ databases">
        <title>Genomic Encyclopedia of Type Strains, Phase IV (KMG-IV): sequencing the most valuable type-strain genomes for metagenomic binning, comparative biology and taxonomic classification.</title>
        <authorList>
            <person name="Goeker M."/>
        </authorList>
    </citation>
    <scope>NUCLEOTIDE SEQUENCE [LARGE SCALE GENOMIC DNA]</scope>
    <source>
        <strain evidence="13 14">DSM 19612</strain>
    </source>
</reference>
<accession>A0A841Q6H3</accession>
<evidence type="ECO:0000313" key="14">
    <source>
        <dbReference type="Proteomes" id="UP000581688"/>
    </source>
</evidence>
<dbReference type="InterPro" id="IPR000209">
    <property type="entry name" value="Peptidase_S8/S53_dom"/>
</dbReference>
<dbReference type="PANTHER" id="PTHR43806">
    <property type="entry name" value="PEPTIDASE S8"/>
    <property type="match status" value="1"/>
</dbReference>
<dbReference type="CDD" id="cd07474">
    <property type="entry name" value="Peptidases_S8_subtilisin_Vpr-like"/>
    <property type="match status" value="1"/>
</dbReference>
<dbReference type="InterPro" id="IPR023828">
    <property type="entry name" value="Peptidase_S8_Ser-AS"/>
</dbReference>
<keyword evidence="6 9" id="KW-0378">Hydrolase</keyword>
<dbReference type="EMBL" id="JACHGH010000006">
    <property type="protein sequence ID" value="MBB6453954.1"/>
    <property type="molecule type" value="Genomic_DNA"/>
</dbReference>
<dbReference type="GO" id="GO:0004252">
    <property type="term" value="F:serine-type endopeptidase activity"/>
    <property type="evidence" value="ECO:0007669"/>
    <property type="project" value="UniProtKB-UniRule"/>
</dbReference>
<dbReference type="InterPro" id="IPR036852">
    <property type="entry name" value="Peptidase_S8/S53_dom_sf"/>
</dbReference>
<protein>
    <submittedName>
        <fullName evidence="13">Minor extracellular serine protease Vpr</fullName>
        <ecNumber evidence="13">3.4.21.-</ecNumber>
    </submittedName>
</protein>
<dbReference type="AlphaFoldDB" id="A0A841Q6H3"/>
<dbReference type="Proteomes" id="UP000581688">
    <property type="component" value="Unassembled WGS sequence"/>
</dbReference>
<feature type="domain" description="PA" evidence="12">
    <location>
        <begin position="328"/>
        <end position="394"/>
    </location>
</feature>
<sequence length="723" mass="79731">MRLRQLLLAITLVFTVAISPIQTDAILAEDMAIIVEVEGDPNKWKAYIEDYHPFVEVIHVYDTLLNALALKGKSKDLYDIDKEDFVRTIHPAQKYEVPNAAHSPSPIKPPKRNVNTPYTGKGVKVGVIDTGMDYSHPDLKRNYKGGYDVVDFDDQPMETLPTEGMPTLHGTHVSGIIAANGEMKGVAPNADLYAYRALGPGGVGSSVGIVAALEKAVEDGMDIINLSLGNSVNSPDWPTSIAVNKAIEMGVAVVIANGNAGPDNWTVASPATSVKALSVGASITEIKIPYLTIPLEDRKLPLQMLVGSPEWNFSKPYQLVNGGLGKEALPDVQGKIVIFKRGEIPFSEKVQVAEKAGAVGVIIYNNEEGVFQGGLTETTSIPVAAMTKEDGEWLLQKGKEKWAYTSYQLVKDKLAPFSSKGPVVANWDIKPEIIAPGVEIASTVPGGYQELQGTSMASPYVAGVLALIKEAHPDWGPNKLKAAVLSTAKPFKNETGSLYQPIEQGMGAIQTEKSINPEILIYESRLTFGKINEGVKEKKVDIVVENRSEETKKFRFDYPHHESGVVWDIPQTFYVKPKEKKHITVGLRVNSRKLEKGLHQGWLTLYNGNDEVYLPYLFVNETADYPKIDGVELTLSPFEQDKFKYSMYLPDGAEQLTIDLYEPESLRYVKTIVEDEEVKPGMHEGIINRGEFVENSYLVFVKIRNGKTYDSFVTEFQNFPLQP</sequence>
<evidence type="ECO:0000256" key="7">
    <source>
        <dbReference type="ARBA" id="ARBA00022825"/>
    </source>
</evidence>
<evidence type="ECO:0000256" key="5">
    <source>
        <dbReference type="ARBA" id="ARBA00022729"/>
    </source>
</evidence>
<evidence type="ECO:0000256" key="9">
    <source>
        <dbReference type="PROSITE-ProRule" id="PRU01240"/>
    </source>
</evidence>
<comment type="similarity">
    <text evidence="1 9 10">Belongs to the peptidase S8 family.</text>
</comment>
<dbReference type="InterPro" id="IPR015500">
    <property type="entry name" value="Peptidase_S8_subtilisin-rel"/>
</dbReference>
<proteinExistence type="inferred from homology"/>
<feature type="domain" description="Peptidase S8/S53" evidence="11">
    <location>
        <begin position="120"/>
        <end position="493"/>
    </location>
</feature>
<dbReference type="Gene3D" id="3.50.30.30">
    <property type="match status" value="1"/>
</dbReference>
<dbReference type="PROSITE" id="PS00138">
    <property type="entry name" value="SUBTILASE_SER"/>
    <property type="match status" value="1"/>
</dbReference>
<dbReference type="PROSITE" id="PS51892">
    <property type="entry name" value="SUBTILASE"/>
    <property type="match status" value="1"/>
</dbReference>
<evidence type="ECO:0000256" key="3">
    <source>
        <dbReference type="ARBA" id="ARBA00022525"/>
    </source>
</evidence>
<evidence type="ECO:0000259" key="12">
    <source>
        <dbReference type="Pfam" id="PF02225"/>
    </source>
</evidence>
<gene>
    <name evidence="13" type="ORF">HNQ94_002405</name>
</gene>
<dbReference type="InterPro" id="IPR050131">
    <property type="entry name" value="Peptidase_S8_subtilisin-like"/>
</dbReference>
<keyword evidence="14" id="KW-1185">Reference proteome</keyword>
<dbReference type="Pfam" id="PF00082">
    <property type="entry name" value="Peptidase_S8"/>
    <property type="match status" value="1"/>
</dbReference>
<dbReference type="EC" id="3.4.21.-" evidence="13"/>
<dbReference type="InterPro" id="IPR003137">
    <property type="entry name" value="PA_domain"/>
</dbReference>
<dbReference type="PANTHER" id="PTHR43806:SF65">
    <property type="entry name" value="SERINE PROTEASE APRX"/>
    <property type="match status" value="1"/>
</dbReference>
<feature type="active site" description="Charge relay system" evidence="8 9">
    <location>
        <position position="169"/>
    </location>
</feature>
<keyword evidence="2" id="KW-0134">Cell wall</keyword>
<dbReference type="InterPro" id="IPR046450">
    <property type="entry name" value="PA_dom_sf"/>
</dbReference>
<dbReference type="SUPFAM" id="SSF52025">
    <property type="entry name" value="PA domain"/>
    <property type="match status" value="1"/>
</dbReference>
<dbReference type="SUPFAM" id="SSF52743">
    <property type="entry name" value="Subtilisin-like"/>
    <property type="match status" value="1"/>
</dbReference>
<evidence type="ECO:0000256" key="4">
    <source>
        <dbReference type="ARBA" id="ARBA00022670"/>
    </source>
</evidence>
<evidence type="ECO:0000256" key="2">
    <source>
        <dbReference type="ARBA" id="ARBA00022512"/>
    </source>
</evidence>